<dbReference type="InterPro" id="IPR001307">
    <property type="entry name" value="Thiosulphate_STrfase_CS"/>
</dbReference>
<dbReference type="InterPro" id="IPR045078">
    <property type="entry name" value="TST/MPST-like"/>
</dbReference>
<keyword evidence="5" id="KW-1185">Reference proteome</keyword>
<dbReference type="PROSITE" id="PS50206">
    <property type="entry name" value="RHODANESE_3"/>
    <property type="match status" value="2"/>
</dbReference>
<feature type="domain" description="Rhodanese" evidence="3">
    <location>
        <begin position="166"/>
        <end position="275"/>
    </location>
</feature>
<comment type="caution">
    <text evidence="4">The sequence shown here is derived from an EMBL/GenBank/DDBJ whole genome shotgun (WGS) entry which is preliminary data.</text>
</comment>
<reference evidence="4" key="1">
    <citation type="submission" date="2020-02" db="EMBL/GenBank/DDBJ databases">
        <title>Bacillus sedimentmangrovi sp. nov., isolated from sediment of the mangrove ecosystem.</title>
        <authorList>
            <person name="Liu G."/>
        </authorList>
    </citation>
    <scope>NUCLEOTIDE SEQUENCE [LARGE SCALE GENOMIC DNA]</scope>
    <source>
        <strain evidence="4">SgZ-7</strain>
    </source>
</reference>
<dbReference type="InterPro" id="IPR036873">
    <property type="entry name" value="Rhodanese-like_dom_sf"/>
</dbReference>
<dbReference type="AlphaFoldDB" id="A0A6B3TSJ9"/>
<dbReference type="GO" id="GO:0004792">
    <property type="term" value="F:thiosulfate-cyanide sulfurtransferase activity"/>
    <property type="evidence" value="ECO:0007669"/>
    <property type="project" value="InterPro"/>
</dbReference>
<evidence type="ECO:0000256" key="2">
    <source>
        <dbReference type="ARBA" id="ARBA00022737"/>
    </source>
</evidence>
<dbReference type="FunFam" id="3.40.250.10:FF:000035">
    <property type="entry name" value="Thiosulfate sulfurtransferase"/>
    <property type="match status" value="1"/>
</dbReference>
<keyword evidence="2" id="KW-0677">Repeat</keyword>
<dbReference type="PANTHER" id="PTHR11364:SF27">
    <property type="entry name" value="SULFURTRANSFERASE"/>
    <property type="match status" value="1"/>
</dbReference>
<dbReference type="CDD" id="cd01449">
    <property type="entry name" value="TST_Repeat_2"/>
    <property type="match status" value="1"/>
</dbReference>
<keyword evidence="1 4" id="KW-0808">Transferase</keyword>
<evidence type="ECO:0000256" key="1">
    <source>
        <dbReference type="ARBA" id="ARBA00022679"/>
    </source>
</evidence>
<organism evidence="4 5">
    <name type="scientific">Neobacillus thermocopriae</name>
    <dbReference type="NCBI Taxonomy" id="1215031"/>
    <lineage>
        <taxon>Bacteria</taxon>
        <taxon>Bacillati</taxon>
        <taxon>Bacillota</taxon>
        <taxon>Bacilli</taxon>
        <taxon>Bacillales</taxon>
        <taxon>Bacillaceae</taxon>
        <taxon>Neobacillus</taxon>
    </lineage>
</organism>
<gene>
    <name evidence="4" type="ORF">G4Z05_08830</name>
</gene>
<dbReference type="EMBL" id="JAAIUV010000011">
    <property type="protein sequence ID" value="NEX78991.1"/>
    <property type="molecule type" value="Genomic_DNA"/>
</dbReference>
<dbReference type="InterPro" id="IPR001763">
    <property type="entry name" value="Rhodanese-like_dom"/>
</dbReference>
<accession>A0A6B3TSJ9</accession>
<dbReference type="PROSITE" id="PS00380">
    <property type="entry name" value="RHODANESE_1"/>
    <property type="match status" value="1"/>
</dbReference>
<dbReference type="Gene3D" id="3.40.250.10">
    <property type="entry name" value="Rhodanese-like domain"/>
    <property type="match status" value="2"/>
</dbReference>
<dbReference type="Pfam" id="PF00581">
    <property type="entry name" value="Rhodanese"/>
    <property type="match status" value="2"/>
</dbReference>
<evidence type="ECO:0000313" key="5">
    <source>
        <dbReference type="Proteomes" id="UP000481621"/>
    </source>
</evidence>
<evidence type="ECO:0000259" key="3">
    <source>
        <dbReference type="PROSITE" id="PS50206"/>
    </source>
</evidence>
<dbReference type="SMART" id="SM00450">
    <property type="entry name" value="RHOD"/>
    <property type="match status" value="2"/>
</dbReference>
<dbReference type="PANTHER" id="PTHR11364">
    <property type="entry name" value="THIOSULFATE SULFERTANSFERASE"/>
    <property type="match status" value="1"/>
</dbReference>
<protein>
    <submittedName>
        <fullName evidence="4">Sulfurtransferase</fullName>
    </submittedName>
</protein>
<dbReference type="Proteomes" id="UP000481621">
    <property type="component" value="Unassembled WGS sequence"/>
</dbReference>
<dbReference type="SUPFAM" id="SSF52821">
    <property type="entry name" value="Rhodanese/Cell cycle control phosphatase"/>
    <property type="match status" value="2"/>
</dbReference>
<proteinExistence type="predicted"/>
<dbReference type="RefSeq" id="WP_163251593.1">
    <property type="nucleotide sequence ID" value="NZ_JAAIUV010000011.1"/>
</dbReference>
<sequence>MKYVVEKEWLKENLDDSNIRIVDCRFTLSVPEKGKNEYLEGHLPGAVYFDLEKDLSGPVQVHGGRHPMPDIEVLCRKLEKAGIDQTKTIIAYDNGESAFAARFWWLLQYLGHEKVYVLNGGYKQWLKAGFPVSTELPSYEMAKFIPQPKPELRASMEEVREAVLGNREDILLIDSREEKRFLGIEEPIDKKAGHIPGAINKPWLKGLNNGIFNSLEEQKKRFSDVNPAKQIIVYCGSGVTACPNFLALKEAGYKNVRLYVGSFSDWISYDENKID</sequence>
<evidence type="ECO:0000313" key="4">
    <source>
        <dbReference type="EMBL" id="NEX78991.1"/>
    </source>
</evidence>
<feature type="domain" description="Rhodanese" evidence="3">
    <location>
        <begin position="15"/>
        <end position="134"/>
    </location>
</feature>
<name>A0A6B3TSJ9_9BACI</name>
<dbReference type="CDD" id="cd01448">
    <property type="entry name" value="TST_Repeat_1"/>
    <property type="match status" value="1"/>
</dbReference>